<protein>
    <submittedName>
        <fullName evidence="1">Uncharacterized protein</fullName>
    </submittedName>
</protein>
<evidence type="ECO:0000313" key="1">
    <source>
        <dbReference type="EMBL" id="KIL66962.1"/>
    </source>
</evidence>
<keyword evidence="2" id="KW-1185">Reference proteome</keyword>
<dbReference type="AlphaFoldDB" id="A0A0C2WYQ2"/>
<evidence type="ECO:0000313" key="2">
    <source>
        <dbReference type="Proteomes" id="UP000054549"/>
    </source>
</evidence>
<gene>
    <name evidence="1" type="ORF">M378DRAFT_159889</name>
</gene>
<sequence>MTFASTVPTYSPDSFQLLTQPSASFQGYVRHIVLATVIRSEIFLHLALLLTALTISTIKP</sequence>
<dbReference type="Proteomes" id="UP000054549">
    <property type="component" value="Unassembled WGS sequence"/>
</dbReference>
<name>A0A0C2WYQ2_AMAMK</name>
<dbReference type="HOGENOM" id="CLU_2941224_0_0_1"/>
<dbReference type="EMBL" id="KN818233">
    <property type="protein sequence ID" value="KIL66962.1"/>
    <property type="molecule type" value="Genomic_DNA"/>
</dbReference>
<dbReference type="InParanoid" id="A0A0C2WYQ2"/>
<reference evidence="1 2" key="1">
    <citation type="submission" date="2014-04" db="EMBL/GenBank/DDBJ databases">
        <title>Evolutionary Origins and Diversification of the Mycorrhizal Mutualists.</title>
        <authorList>
            <consortium name="DOE Joint Genome Institute"/>
            <consortium name="Mycorrhizal Genomics Consortium"/>
            <person name="Kohler A."/>
            <person name="Kuo A."/>
            <person name="Nagy L.G."/>
            <person name="Floudas D."/>
            <person name="Copeland A."/>
            <person name="Barry K.W."/>
            <person name="Cichocki N."/>
            <person name="Veneault-Fourrey C."/>
            <person name="LaButti K."/>
            <person name="Lindquist E.A."/>
            <person name="Lipzen A."/>
            <person name="Lundell T."/>
            <person name="Morin E."/>
            <person name="Murat C."/>
            <person name="Riley R."/>
            <person name="Ohm R."/>
            <person name="Sun H."/>
            <person name="Tunlid A."/>
            <person name="Henrissat B."/>
            <person name="Grigoriev I.V."/>
            <person name="Hibbett D.S."/>
            <person name="Martin F."/>
        </authorList>
    </citation>
    <scope>NUCLEOTIDE SEQUENCE [LARGE SCALE GENOMIC DNA]</scope>
    <source>
        <strain evidence="1 2">Koide BX008</strain>
    </source>
</reference>
<proteinExistence type="predicted"/>
<accession>A0A0C2WYQ2</accession>
<organism evidence="1 2">
    <name type="scientific">Amanita muscaria (strain Koide BX008)</name>
    <dbReference type="NCBI Taxonomy" id="946122"/>
    <lineage>
        <taxon>Eukaryota</taxon>
        <taxon>Fungi</taxon>
        <taxon>Dikarya</taxon>
        <taxon>Basidiomycota</taxon>
        <taxon>Agaricomycotina</taxon>
        <taxon>Agaricomycetes</taxon>
        <taxon>Agaricomycetidae</taxon>
        <taxon>Agaricales</taxon>
        <taxon>Pluteineae</taxon>
        <taxon>Amanitaceae</taxon>
        <taxon>Amanita</taxon>
    </lineage>
</organism>